<dbReference type="Gene3D" id="3.40.30.10">
    <property type="entry name" value="Glutaredoxin"/>
    <property type="match status" value="2"/>
</dbReference>
<dbReference type="PANTHER" id="PTHR11571">
    <property type="entry name" value="GLUTATHIONE S-TRANSFERASE"/>
    <property type="match status" value="1"/>
</dbReference>
<keyword evidence="4" id="KW-1185">Reference proteome</keyword>
<protein>
    <recommendedName>
        <fullName evidence="5">Glutathione S-transferase</fullName>
    </recommendedName>
</protein>
<feature type="domain" description="GST C-terminal" evidence="2">
    <location>
        <begin position="293"/>
        <end position="420"/>
    </location>
</feature>
<dbReference type="OrthoDB" id="420389at2759"/>
<dbReference type="InterPro" id="IPR004045">
    <property type="entry name" value="Glutathione_S-Trfase_N"/>
</dbReference>
<dbReference type="PANTHER" id="PTHR11571:SF252">
    <property type="entry name" value="GLUTATHIONE S-TRANSFERASE"/>
    <property type="match status" value="1"/>
</dbReference>
<dbReference type="SUPFAM" id="SSF47616">
    <property type="entry name" value="GST C-terminal domain-like"/>
    <property type="match status" value="2"/>
</dbReference>
<dbReference type="AlphaFoldDB" id="A0A8K1CB83"/>
<evidence type="ECO:0008006" key="5">
    <source>
        <dbReference type="Google" id="ProtNLM"/>
    </source>
</evidence>
<dbReference type="Gene3D" id="1.20.1050.10">
    <property type="match status" value="2"/>
</dbReference>
<dbReference type="SFLD" id="SFLDG00363">
    <property type="entry name" value="AMPS_(cytGST):_Alpha-__Mu-__Pi"/>
    <property type="match status" value="2"/>
</dbReference>
<dbReference type="CDD" id="cd03192">
    <property type="entry name" value="GST_C_Sigma_like"/>
    <property type="match status" value="1"/>
</dbReference>
<dbReference type="SFLD" id="SFLDG01205">
    <property type="entry name" value="AMPS.1"/>
    <property type="match status" value="2"/>
</dbReference>
<dbReference type="GO" id="GO:0006749">
    <property type="term" value="P:glutathione metabolic process"/>
    <property type="evidence" value="ECO:0007669"/>
    <property type="project" value="TreeGrafter"/>
</dbReference>
<feature type="domain" description="GST N-terminal" evidence="1">
    <location>
        <begin position="213"/>
        <end position="290"/>
    </location>
</feature>
<dbReference type="Pfam" id="PF02798">
    <property type="entry name" value="GST_N"/>
    <property type="match status" value="2"/>
</dbReference>
<dbReference type="PROSITE" id="PS50404">
    <property type="entry name" value="GST_NTER"/>
    <property type="match status" value="2"/>
</dbReference>
<dbReference type="Pfam" id="PF14497">
    <property type="entry name" value="GST_C_3"/>
    <property type="match status" value="2"/>
</dbReference>
<dbReference type="CDD" id="cd03039">
    <property type="entry name" value="GST_N_Sigma_like"/>
    <property type="match status" value="2"/>
</dbReference>
<dbReference type="InterPro" id="IPR050213">
    <property type="entry name" value="GST_superfamily"/>
</dbReference>
<dbReference type="EMBL" id="SPLM01000109">
    <property type="protein sequence ID" value="TMW59771.1"/>
    <property type="molecule type" value="Genomic_DNA"/>
</dbReference>
<dbReference type="InterPro" id="IPR036249">
    <property type="entry name" value="Thioredoxin-like_sf"/>
</dbReference>
<dbReference type="InterPro" id="IPR010987">
    <property type="entry name" value="Glutathione-S-Trfase_C-like"/>
</dbReference>
<dbReference type="InterPro" id="IPR004046">
    <property type="entry name" value="GST_C"/>
</dbReference>
<gene>
    <name evidence="3" type="ORF">Poli38472_004840</name>
</gene>
<dbReference type="Proteomes" id="UP000794436">
    <property type="component" value="Unassembled WGS sequence"/>
</dbReference>
<dbReference type="SUPFAM" id="SSF52833">
    <property type="entry name" value="Thioredoxin-like"/>
    <property type="match status" value="2"/>
</dbReference>
<name>A0A8K1CB83_PYTOL</name>
<organism evidence="3 4">
    <name type="scientific">Pythium oligandrum</name>
    <name type="common">Mycoparasitic fungus</name>
    <dbReference type="NCBI Taxonomy" id="41045"/>
    <lineage>
        <taxon>Eukaryota</taxon>
        <taxon>Sar</taxon>
        <taxon>Stramenopiles</taxon>
        <taxon>Oomycota</taxon>
        <taxon>Peronosporomycetes</taxon>
        <taxon>Pythiales</taxon>
        <taxon>Pythiaceae</taxon>
        <taxon>Pythium</taxon>
    </lineage>
</organism>
<sequence>MSVFPKIKLTYFNGAARAESIRLAFYIGNVPFEDVRLSFQEFGALKETFPYGQLPVLEVDGEVIAQSEAMLRFAGRLTGLYPVNDPVAALKIDELLGSMDELSSKMSPSFREQDPDKKKALREEMANTIIPRYLGLIDRRLAQLKEYAVFKTDSLFIHELLINNFVRWMKMGVVDHVPTTVCDGYAAVDALAAKVTTHPKVVEYYANPRNVTPKLKLTYFNGPGRAEPIRLAFLLGGVEFEDERIEFGDMEKLRPALPFGQVPTLSIDGEIHSQSLQILRYAGTRAGLYPSTDLKQALRVDEVLCLFDDLHNAVSLTYPMEPETQLAARKVLAQETFPKLLGALDKRIAGWGGKYAVGNELTIADLAIYSSILGFKDGHLTGIPATVTDSYSHIVRIYEQVMNLPTVQEWNQKTFPTNAF</sequence>
<evidence type="ECO:0000313" key="3">
    <source>
        <dbReference type="EMBL" id="TMW59771.1"/>
    </source>
</evidence>
<comment type="caution">
    <text evidence="3">The sequence shown here is derived from an EMBL/GenBank/DDBJ whole genome shotgun (WGS) entry which is preliminary data.</text>
</comment>
<evidence type="ECO:0000259" key="1">
    <source>
        <dbReference type="PROSITE" id="PS50404"/>
    </source>
</evidence>
<dbReference type="SFLD" id="SFLDS00019">
    <property type="entry name" value="Glutathione_Transferase_(cytos"/>
    <property type="match status" value="2"/>
</dbReference>
<evidence type="ECO:0000259" key="2">
    <source>
        <dbReference type="PROSITE" id="PS50405"/>
    </source>
</evidence>
<reference evidence="3" key="1">
    <citation type="submission" date="2019-03" db="EMBL/GenBank/DDBJ databases">
        <title>Long read genome sequence of the mycoparasitic Pythium oligandrum ATCC 38472 isolated from sugarbeet rhizosphere.</title>
        <authorList>
            <person name="Gaulin E."/>
        </authorList>
    </citation>
    <scope>NUCLEOTIDE SEQUENCE</scope>
    <source>
        <strain evidence="3">ATCC 38472_TT</strain>
    </source>
</reference>
<evidence type="ECO:0000313" key="4">
    <source>
        <dbReference type="Proteomes" id="UP000794436"/>
    </source>
</evidence>
<proteinExistence type="predicted"/>
<feature type="domain" description="GST C-terminal" evidence="2">
    <location>
        <begin position="85"/>
        <end position="214"/>
    </location>
</feature>
<dbReference type="InterPro" id="IPR036282">
    <property type="entry name" value="Glutathione-S-Trfase_C_sf"/>
</dbReference>
<accession>A0A8K1CB83</accession>
<dbReference type="InterPro" id="IPR040079">
    <property type="entry name" value="Glutathione_S-Trfase"/>
</dbReference>
<feature type="domain" description="GST N-terminal" evidence="1">
    <location>
        <begin position="5"/>
        <end position="82"/>
    </location>
</feature>
<dbReference type="GO" id="GO:0004364">
    <property type="term" value="F:glutathione transferase activity"/>
    <property type="evidence" value="ECO:0007669"/>
    <property type="project" value="TreeGrafter"/>
</dbReference>
<dbReference type="PROSITE" id="PS50405">
    <property type="entry name" value="GST_CTER"/>
    <property type="match status" value="2"/>
</dbReference>